<evidence type="ECO:0000313" key="8">
    <source>
        <dbReference type="EMBL" id="PWN18868.1"/>
    </source>
</evidence>
<evidence type="ECO:0000256" key="4">
    <source>
        <dbReference type="ARBA" id="ARBA00022989"/>
    </source>
</evidence>
<feature type="compositionally biased region" description="Low complexity" evidence="6">
    <location>
        <begin position="449"/>
        <end position="471"/>
    </location>
</feature>
<evidence type="ECO:0000256" key="5">
    <source>
        <dbReference type="ARBA" id="ARBA00023136"/>
    </source>
</evidence>
<gene>
    <name evidence="8" type="ORF">BCV69DRAFT_284846</name>
</gene>
<feature type="transmembrane region" description="Helical" evidence="7">
    <location>
        <begin position="390"/>
        <end position="416"/>
    </location>
</feature>
<proteinExistence type="predicted"/>
<dbReference type="SUPFAM" id="SSF103473">
    <property type="entry name" value="MFS general substrate transporter"/>
    <property type="match status" value="1"/>
</dbReference>
<feature type="transmembrane region" description="Helical" evidence="7">
    <location>
        <begin position="648"/>
        <end position="667"/>
    </location>
</feature>
<dbReference type="OrthoDB" id="28755at2759"/>
<name>A0A316U210_9BASI</name>
<dbReference type="InterPro" id="IPR036259">
    <property type="entry name" value="MFS_trans_sf"/>
</dbReference>
<organism evidence="8 9">
    <name type="scientific">Pseudomicrostroma glucosiphilum</name>
    <dbReference type="NCBI Taxonomy" id="1684307"/>
    <lineage>
        <taxon>Eukaryota</taxon>
        <taxon>Fungi</taxon>
        <taxon>Dikarya</taxon>
        <taxon>Basidiomycota</taxon>
        <taxon>Ustilaginomycotina</taxon>
        <taxon>Exobasidiomycetes</taxon>
        <taxon>Microstromatales</taxon>
        <taxon>Microstromatales incertae sedis</taxon>
        <taxon>Pseudomicrostroma</taxon>
    </lineage>
</organism>
<feature type="transmembrane region" description="Helical" evidence="7">
    <location>
        <begin position="26"/>
        <end position="45"/>
    </location>
</feature>
<keyword evidence="4 7" id="KW-1133">Transmembrane helix</keyword>
<evidence type="ECO:0000256" key="1">
    <source>
        <dbReference type="ARBA" id="ARBA00004141"/>
    </source>
</evidence>
<dbReference type="EMBL" id="KZ819334">
    <property type="protein sequence ID" value="PWN18868.1"/>
    <property type="molecule type" value="Genomic_DNA"/>
</dbReference>
<feature type="compositionally biased region" description="Polar residues" evidence="6">
    <location>
        <begin position="498"/>
        <end position="520"/>
    </location>
</feature>
<sequence length="703" mass="75857">MAWSLQLSYGTPYLLSLGLSPQLTSLVWLAGPLSGLIAQPVVGCLGDASNSKFKRRYYMLVSTLVTITFTLALAFAQPVSEALVDLFALGLGDWDPIREARVATATRTLAVVSFWILDFALNSLQASGRALVLDRLNGDEMDSGNAWLGRMTHVGNILGYSAGYLDLSRLSILSWLGGDQFRKFAVIALLGLVLSVGITSSLITESYSEASTFSSTPASYVEQAGPSFTERLTTLVKDMRDALRRLPRPIRRVCLVQLFAFMGWFPFLFFSTTYIGTFEIPGRGRPERERRERRGTEGMLLFAFLSLVFGTLLPLMSLASPRPSDSTTLKARLRVILLSILPSYPSETSANDSDSLRGKGLSLRTFWTLASLTYALLMSLTFFVSTPDQAILLVGAVGISWAIASWVPYALVMAFVKDAEEGNSRYEFEGDFYSPGRTRERRRSRRESASFLRSPVETVEPEVEGPQVEGSPARKQLVEALGECGKPLWGGNGEASRRSTSNASGSTIRNANTSAASMQQDRSRRSSRLGSGSYIARGADVVREQPLGSGSASSPGRGETDGRRSILEAGQDGGSAVNGGGVDGDEPTKGGTILGIHNVAIVLPQFVVSVISSLIFKHFDSSSPSPVSLSMDIASSEAQEGAAPGVAWVLRFGGLASLVAALLTRFVPLTKAERKNRYGPEDEDEEDYEEGDGTIGEGEEGRA</sequence>
<feature type="transmembrane region" description="Helical" evidence="7">
    <location>
        <begin position="255"/>
        <end position="277"/>
    </location>
</feature>
<dbReference type="PANTHER" id="PTHR19432:SF35">
    <property type="entry name" value="SOLUTE CARRIER FAMILY 45 MEMBER 3 ISOFORM X1"/>
    <property type="match status" value="1"/>
</dbReference>
<feature type="compositionally biased region" description="Gly residues" evidence="6">
    <location>
        <begin position="571"/>
        <end position="582"/>
    </location>
</feature>
<dbReference type="GeneID" id="37014923"/>
<feature type="transmembrane region" description="Helical" evidence="7">
    <location>
        <begin position="298"/>
        <end position="317"/>
    </location>
</feature>
<reference evidence="8 9" key="1">
    <citation type="journal article" date="2018" name="Mol. Biol. Evol.">
        <title>Broad Genomic Sampling Reveals a Smut Pathogenic Ancestry of the Fungal Clade Ustilaginomycotina.</title>
        <authorList>
            <person name="Kijpornyongpan T."/>
            <person name="Mondo S.J."/>
            <person name="Barry K."/>
            <person name="Sandor L."/>
            <person name="Lee J."/>
            <person name="Lipzen A."/>
            <person name="Pangilinan J."/>
            <person name="LaButti K."/>
            <person name="Hainaut M."/>
            <person name="Henrissat B."/>
            <person name="Grigoriev I.V."/>
            <person name="Spatafora J.W."/>
            <person name="Aime M.C."/>
        </authorList>
    </citation>
    <scope>NUCLEOTIDE SEQUENCE [LARGE SCALE GENOMIC DNA]</scope>
    <source>
        <strain evidence="8 9">MCA 4718</strain>
    </source>
</reference>
<feature type="region of interest" description="Disordered" evidence="6">
    <location>
        <begin position="673"/>
        <end position="703"/>
    </location>
</feature>
<feature type="transmembrane region" description="Helical" evidence="7">
    <location>
        <begin position="599"/>
        <end position="619"/>
    </location>
</feature>
<dbReference type="Gene3D" id="1.20.1250.20">
    <property type="entry name" value="MFS general substrate transporter like domains"/>
    <property type="match status" value="1"/>
</dbReference>
<dbReference type="PANTHER" id="PTHR19432">
    <property type="entry name" value="SUGAR TRANSPORTER"/>
    <property type="match status" value="1"/>
</dbReference>
<evidence type="ECO:0000256" key="7">
    <source>
        <dbReference type="SAM" id="Phobius"/>
    </source>
</evidence>
<dbReference type="Proteomes" id="UP000245942">
    <property type="component" value="Unassembled WGS sequence"/>
</dbReference>
<feature type="transmembrane region" description="Helical" evidence="7">
    <location>
        <begin position="57"/>
        <end position="76"/>
    </location>
</feature>
<evidence type="ECO:0000256" key="6">
    <source>
        <dbReference type="SAM" id="MobiDB-lite"/>
    </source>
</evidence>
<dbReference type="GO" id="GO:0005886">
    <property type="term" value="C:plasma membrane"/>
    <property type="evidence" value="ECO:0007669"/>
    <property type="project" value="TreeGrafter"/>
</dbReference>
<feature type="region of interest" description="Disordered" evidence="6">
    <location>
        <begin position="488"/>
        <end position="584"/>
    </location>
</feature>
<dbReference type="GO" id="GO:0008506">
    <property type="term" value="F:sucrose:proton symporter activity"/>
    <property type="evidence" value="ECO:0007669"/>
    <property type="project" value="TreeGrafter"/>
</dbReference>
<keyword evidence="2" id="KW-0813">Transport</keyword>
<evidence type="ECO:0008006" key="10">
    <source>
        <dbReference type="Google" id="ProtNLM"/>
    </source>
</evidence>
<feature type="region of interest" description="Disordered" evidence="6">
    <location>
        <begin position="427"/>
        <end position="472"/>
    </location>
</feature>
<keyword evidence="9" id="KW-1185">Reference proteome</keyword>
<evidence type="ECO:0000313" key="9">
    <source>
        <dbReference type="Proteomes" id="UP000245942"/>
    </source>
</evidence>
<feature type="transmembrane region" description="Helical" evidence="7">
    <location>
        <begin position="366"/>
        <end position="384"/>
    </location>
</feature>
<evidence type="ECO:0000256" key="3">
    <source>
        <dbReference type="ARBA" id="ARBA00022692"/>
    </source>
</evidence>
<dbReference type="RefSeq" id="XP_025346028.1">
    <property type="nucleotide sequence ID" value="XM_025493189.1"/>
</dbReference>
<feature type="compositionally biased region" description="Acidic residues" evidence="6">
    <location>
        <begin position="681"/>
        <end position="692"/>
    </location>
</feature>
<evidence type="ECO:0000256" key="2">
    <source>
        <dbReference type="ARBA" id="ARBA00022448"/>
    </source>
</evidence>
<keyword evidence="5 7" id="KW-0472">Membrane</keyword>
<keyword evidence="3 7" id="KW-0812">Transmembrane</keyword>
<accession>A0A316U210</accession>
<protein>
    <recommendedName>
        <fullName evidence="10">MFS general substrate transporter</fullName>
    </recommendedName>
</protein>
<dbReference type="AlphaFoldDB" id="A0A316U210"/>
<comment type="subcellular location">
    <subcellularLocation>
        <location evidence="1">Membrane</location>
        <topology evidence="1">Multi-pass membrane protein</topology>
    </subcellularLocation>
</comment>
<feature type="transmembrane region" description="Helical" evidence="7">
    <location>
        <begin position="184"/>
        <end position="203"/>
    </location>
</feature>